<evidence type="ECO:0000256" key="3">
    <source>
        <dbReference type="ARBA" id="ARBA00022676"/>
    </source>
</evidence>
<dbReference type="AlphaFoldDB" id="A0AAX6HU26"/>
<evidence type="ECO:0000256" key="4">
    <source>
        <dbReference type="ARBA" id="ARBA00022968"/>
    </source>
</evidence>
<reference evidence="8" key="2">
    <citation type="submission" date="2023-04" db="EMBL/GenBank/DDBJ databases">
        <authorList>
            <person name="Bruccoleri R.E."/>
            <person name="Oakeley E.J."/>
            <person name="Faust A.-M."/>
            <person name="Dessus-Babus S."/>
            <person name="Altorfer M."/>
            <person name="Burckhardt D."/>
            <person name="Oertli M."/>
            <person name="Naumann U."/>
            <person name="Petersen F."/>
            <person name="Wong J."/>
        </authorList>
    </citation>
    <scope>NUCLEOTIDE SEQUENCE</scope>
    <source>
        <strain evidence="8">GSM-AAB239-AS_SAM_17_03QT</strain>
        <tissue evidence="8">Leaf</tissue>
    </source>
</reference>
<keyword evidence="9" id="KW-1185">Reference proteome</keyword>
<evidence type="ECO:0000259" key="7">
    <source>
        <dbReference type="Pfam" id="PF03016"/>
    </source>
</evidence>
<gene>
    <name evidence="8" type="ORF">M6B38_291640</name>
</gene>
<keyword evidence="6" id="KW-0812">Transmembrane</keyword>
<proteinExistence type="inferred from homology"/>
<keyword evidence="6" id="KW-0472">Membrane</keyword>
<dbReference type="PANTHER" id="PTHR11062">
    <property type="entry name" value="EXOSTOSIN HEPARAN SULFATE GLYCOSYLTRANSFERASE -RELATED"/>
    <property type="match status" value="1"/>
</dbReference>
<name>A0AAX6HU26_IRIPA</name>
<organism evidence="8 9">
    <name type="scientific">Iris pallida</name>
    <name type="common">Sweet iris</name>
    <dbReference type="NCBI Taxonomy" id="29817"/>
    <lineage>
        <taxon>Eukaryota</taxon>
        <taxon>Viridiplantae</taxon>
        <taxon>Streptophyta</taxon>
        <taxon>Embryophyta</taxon>
        <taxon>Tracheophyta</taxon>
        <taxon>Spermatophyta</taxon>
        <taxon>Magnoliopsida</taxon>
        <taxon>Liliopsida</taxon>
        <taxon>Asparagales</taxon>
        <taxon>Iridaceae</taxon>
        <taxon>Iridoideae</taxon>
        <taxon>Irideae</taxon>
        <taxon>Iris</taxon>
    </lineage>
</organism>
<accession>A0AAX6HU26</accession>
<keyword evidence="6" id="KW-1133">Transmembrane helix</keyword>
<dbReference type="InterPro" id="IPR040911">
    <property type="entry name" value="Exostosin_GT47"/>
</dbReference>
<evidence type="ECO:0000256" key="2">
    <source>
        <dbReference type="ARBA" id="ARBA00010271"/>
    </source>
</evidence>
<evidence type="ECO:0000256" key="1">
    <source>
        <dbReference type="ARBA" id="ARBA00004323"/>
    </source>
</evidence>
<keyword evidence="3" id="KW-0328">Glycosyltransferase</keyword>
<dbReference type="InterPro" id="IPR004263">
    <property type="entry name" value="Exostosin"/>
</dbReference>
<evidence type="ECO:0000256" key="6">
    <source>
        <dbReference type="SAM" id="Phobius"/>
    </source>
</evidence>
<dbReference type="Proteomes" id="UP001140949">
    <property type="component" value="Unassembled WGS sequence"/>
</dbReference>
<dbReference type="GO" id="GO:0016757">
    <property type="term" value="F:glycosyltransferase activity"/>
    <property type="evidence" value="ECO:0007669"/>
    <property type="project" value="UniProtKB-KW"/>
</dbReference>
<comment type="similarity">
    <text evidence="2">Belongs to the glycosyltransferase 47 family.</text>
</comment>
<comment type="subcellular location">
    <subcellularLocation>
        <location evidence="1">Golgi apparatus membrane</location>
        <topology evidence="1">Single-pass type II membrane protein</topology>
    </subcellularLocation>
</comment>
<protein>
    <submittedName>
        <fullName evidence="8">Arabinosyltransferase ARAD1</fullName>
    </submittedName>
</protein>
<keyword evidence="4" id="KW-0735">Signal-anchor</keyword>
<evidence type="ECO:0000313" key="8">
    <source>
        <dbReference type="EMBL" id="KAJ6844248.1"/>
    </source>
</evidence>
<dbReference type="GO" id="GO:0000139">
    <property type="term" value="C:Golgi membrane"/>
    <property type="evidence" value="ECO:0007669"/>
    <property type="project" value="UniProtKB-SubCell"/>
</dbReference>
<reference evidence="8" key="1">
    <citation type="journal article" date="2023" name="GigaByte">
        <title>Genome assembly of the bearded iris, Iris pallida Lam.</title>
        <authorList>
            <person name="Bruccoleri R.E."/>
            <person name="Oakeley E.J."/>
            <person name="Faust A.M.E."/>
            <person name="Altorfer M."/>
            <person name="Dessus-Babus S."/>
            <person name="Burckhardt D."/>
            <person name="Oertli M."/>
            <person name="Naumann U."/>
            <person name="Petersen F."/>
            <person name="Wong J."/>
        </authorList>
    </citation>
    <scope>NUCLEOTIDE SEQUENCE</scope>
    <source>
        <strain evidence="8">GSM-AAB239-AS_SAM_17_03QT</strain>
    </source>
</reference>
<evidence type="ECO:0000256" key="5">
    <source>
        <dbReference type="ARBA" id="ARBA00023034"/>
    </source>
</evidence>
<evidence type="ECO:0000313" key="9">
    <source>
        <dbReference type="Proteomes" id="UP001140949"/>
    </source>
</evidence>
<feature type="domain" description="Exostosin GT47" evidence="7">
    <location>
        <begin position="115"/>
        <end position="425"/>
    </location>
</feature>
<dbReference type="Pfam" id="PF03016">
    <property type="entry name" value="Exostosin_GT47"/>
    <property type="match status" value="1"/>
</dbReference>
<dbReference type="PANTHER" id="PTHR11062:SF99">
    <property type="entry name" value="EXOSTOSIN FAMILY PROTEIN"/>
    <property type="match status" value="1"/>
</dbReference>
<sequence>MDILLFDTWIIIKMGRRKEFFFHLRRCRGHLAFLIITSIVIVMTWFNLLRSASAPRFVDRTLFINEKIFSMFEEDATPQRNDESFLSLYPPGSPSLLDNNSTTERNIEKCDPSKATLKVFMYDLPPEFHFGLLGWKTKNKSVWPDIEADIPHYPGGLYRQHSAEYWLTLDILSSRFPDRSSPCSAIRVTDNHEADVVFVPFFSSLSYNIQSKAVLPEKVRKNRLLQEKLIKFLSVQDEWKRSGGRDHVFVAHHPNSMLEARAKLGQSMFILADFGRYLPTIANVEKDVIAPYKHLVKTFVNDSAGFEDRPTLLYFQGAIMRKEGGSIRKTLFELLKDKPDVNFSSGTFGNNGIRETTQGMRSSKFCLHIAGDTPSSNRLFDAIASHCVPVIVSDDIELPYEDVLDYSEFCIFVSSSNAIRKDFLLRLARGVTKEEWTEMWKRLKEVESYFEFQYPTRKDDAVQMVWQAVARKLATVRQRLHKFKRFSRSN</sequence>
<dbReference type="EMBL" id="JANAVB010006599">
    <property type="protein sequence ID" value="KAJ6844248.1"/>
    <property type="molecule type" value="Genomic_DNA"/>
</dbReference>
<keyword evidence="5" id="KW-0333">Golgi apparatus</keyword>
<comment type="caution">
    <text evidence="8">The sequence shown here is derived from an EMBL/GenBank/DDBJ whole genome shotgun (WGS) entry which is preliminary data.</text>
</comment>
<keyword evidence="3" id="KW-0808">Transferase</keyword>
<feature type="transmembrane region" description="Helical" evidence="6">
    <location>
        <begin position="31"/>
        <end position="49"/>
    </location>
</feature>